<dbReference type="CDD" id="cd03404">
    <property type="entry name" value="SPFH_HflK"/>
    <property type="match status" value="1"/>
</dbReference>
<evidence type="ECO:0000256" key="7">
    <source>
        <dbReference type="SAM" id="Coils"/>
    </source>
</evidence>
<dbReference type="eggNOG" id="COG0330">
    <property type="taxonomic scope" value="Bacteria"/>
</dbReference>
<reference evidence="9 10" key="1">
    <citation type="submission" date="2009-06" db="EMBL/GenBank/DDBJ databases">
        <title>Complete sequence of Thermotogales bacterium TBF 19.5.1.</title>
        <authorList>
            <consortium name="US DOE Joint Genome Institute"/>
            <person name="Lucas S."/>
            <person name="Copeland A."/>
            <person name="Lapidus A."/>
            <person name="Glavina del Rio T."/>
            <person name="Tice H."/>
            <person name="Bruce D."/>
            <person name="Goodwin L."/>
            <person name="Pitluck S."/>
            <person name="Chertkov O."/>
            <person name="Brettin T."/>
            <person name="Detter J.C."/>
            <person name="Han C."/>
            <person name="Schmutz J."/>
            <person name="Larimer F."/>
            <person name="Land M."/>
            <person name="Hauser L."/>
            <person name="Kyrpides N."/>
            <person name="Ovchinnikova G."/>
            <person name="Noll K."/>
        </authorList>
    </citation>
    <scope>NUCLEOTIDE SEQUENCE [LARGE SCALE GENOMIC DNA]</scope>
    <source>
        <strain evidence="10">ATCC BAA-1733 / DSM 21960 / TBF 19.5.1</strain>
    </source>
</reference>
<evidence type="ECO:0000259" key="8">
    <source>
        <dbReference type="SMART" id="SM00244"/>
    </source>
</evidence>
<dbReference type="PANTHER" id="PTHR43327:SF2">
    <property type="entry name" value="MODULATOR OF FTSH PROTEASE HFLK"/>
    <property type="match status" value="1"/>
</dbReference>
<dbReference type="AlphaFoldDB" id="C5CD43"/>
<evidence type="ECO:0000313" key="10">
    <source>
        <dbReference type="Proteomes" id="UP000002382"/>
    </source>
</evidence>
<comment type="similarity">
    <text evidence="2 6">Belongs to the band 7/mec-2 family. HflK subfamily.</text>
</comment>
<keyword evidence="3 6" id="KW-0812">Transmembrane</keyword>
<keyword evidence="7" id="KW-0175">Coiled coil</keyword>
<dbReference type="PRINTS" id="PR00721">
    <property type="entry name" value="STOMATIN"/>
</dbReference>
<organism evidence="9 10">
    <name type="scientific">Kosmotoga olearia (strain ATCC BAA-1733 / DSM 21960 / TBF 19.5.1)</name>
    <dbReference type="NCBI Taxonomy" id="521045"/>
    <lineage>
        <taxon>Bacteria</taxon>
        <taxon>Thermotogati</taxon>
        <taxon>Thermotogota</taxon>
        <taxon>Thermotogae</taxon>
        <taxon>Kosmotogales</taxon>
        <taxon>Kosmotogaceae</taxon>
        <taxon>Kosmotoga</taxon>
    </lineage>
</organism>
<dbReference type="InterPro" id="IPR050710">
    <property type="entry name" value="Band7/mec-2_domain"/>
</dbReference>
<dbReference type="InterPro" id="IPR001972">
    <property type="entry name" value="Stomatin_HflK_fam"/>
</dbReference>
<evidence type="ECO:0000256" key="4">
    <source>
        <dbReference type="ARBA" id="ARBA00022989"/>
    </source>
</evidence>
<comment type="subcellular location">
    <subcellularLocation>
        <location evidence="1 6">Membrane</location>
    </subcellularLocation>
</comment>
<dbReference type="Pfam" id="PF01145">
    <property type="entry name" value="Band_7"/>
    <property type="match status" value="1"/>
</dbReference>
<evidence type="ECO:0000256" key="1">
    <source>
        <dbReference type="ARBA" id="ARBA00004370"/>
    </source>
</evidence>
<keyword evidence="5 6" id="KW-0472">Membrane</keyword>
<dbReference type="KEGG" id="kol:Kole_0262"/>
<feature type="transmembrane region" description="Helical" evidence="6">
    <location>
        <begin position="20"/>
        <end position="41"/>
    </location>
</feature>
<dbReference type="NCBIfam" id="TIGR01933">
    <property type="entry name" value="hflK"/>
    <property type="match status" value="1"/>
</dbReference>
<keyword evidence="4 6" id="KW-1133">Transmembrane helix</keyword>
<sequence length="321" mass="36202">MTEIGELPERRPSFKFMSGFVIVFVIIAIVVVYFLSGFFFVGPAEVGLVKRFGAHIKTVGPGLHYHLPYPIESVVKVNVSALRKQEIGFRTVSPGRYTSVKNESLMLTGDGNIVSVEAVVQYYVKDPEQFAFNLINDEQVVRFVSEAILREEVAAASIDEVLTFERDVIAAKTAERVQDVLDQLNVGIEVKNVYLQEVSPPEQVVAAFDDVNNAKQDKEKLRNEAERYKNDLIPRAEGEAVQIVREAEAYAEELILKAKGEAERFTKVFGEYKKAPKITRTRLYLEMLNRILKDSEKFVLLSKDGVLKFLDLSKMEEGGSR</sequence>
<dbReference type="InterPro" id="IPR010201">
    <property type="entry name" value="HflK"/>
</dbReference>
<evidence type="ECO:0000256" key="6">
    <source>
        <dbReference type="RuleBase" id="RU364113"/>
    </source>
</evidence>
<dbReference type="STRING" id="521045.Kole_0262"/>
<proteinExistence type="inferred from homology"/>
<dbReference type="HOGENOM" id="CLU_039173_0_1_0"/>
<evidence type="ECO:0000256" key="2">
    <source>
        <dbReference type="ARBA" id="ARBA00006971"/>
    </source>
</evidence>
<dbReference type="RefSeq" id="WP_012744774.1">
    <property type="nucleotide sequence ID" value="NC_012785.1"/>
</dbReference>
<name>C5CD43_KOSOT</name>
<reference evidence="9 10" key="2">
    <citation type="journal article" date="2011" name="J. Bacteriol.">
        <title>Genome Sequence of Kosmotoga olearia Strain TBF 19.5.1, a Thermophilic Bacterium with a Wide Growth Temperature Range, Isolated from the Troll B Oil Platform in the North Sea.</title>
        <authorList>
            <person name="Swithers K.S."/>
            <person name="Dipippo J.L."/>
            <person name="Bruce D.C."/>
            <person name="Detter C."/>
            <person name="Tapia R."/>
            <person name="Han S."/>
            <person name="Goodwin L.A."/>
            <person name="Han J."/>
            <person name="Woyke T."/>
            <person name="Pitluck S."/>
            <person name="Pennacchio L."/>
            <person name="Nolan M."/>
            <person name="Mikhailova N."/>
            <person name="Land M.L."/>
            <person name="Nesbo C.L."/>
            <person name="Gogarten J.P."/>
            <person name="Noll K.M."/>
        </authorList>
    </citation>
    <scope>NUCLEOTIDE SEQUENCE [LARGE SCALE GENOMIC DNA]</scope>
    <source>
        <strain evidence="10">ATCC BAA-1733 / DSM 21960 / TBF 19.5.1</strain>
    </source>
</reference>
<feature type="coiled-coil region" evidence="7">
    <location>
        <begin position="204"/>
        <end position="231"/>
    </location>
</feature>
<dbReference type="InterPro" id="IPR001107">
    <property type="entry name" value="Band_7"/>
</dbReference>
<dbReference type="SMART" id="SM00244">
    <property type="entry name" value="PHB"/>
    <property type="match status" value="1"/>
</dbReference>
<comment type="function">
    <text evidence="6">HflC and HflK could encode or regulate a protease.</text>
</comment>
<dbReference type="GO" id="GO:0016020">
    <property type="term" value="C:membrane"/>
    <property type="evidence" value="ECO:0007669"/>
    <property type="project" value="UniProtKB-SubCell"/>
</dbReference>
<dbReference type="InterPro" id="IPR036013">
    <property type="entry name" value="Band_7/SPFH_dom_sf"/>
</dbReference>
<evidence type="ECO:0000313" key="9">
    <source>
        <dbReference type="EMBL" id="ACR78987.1"/>
    </source>
</evidence>
<dbReference type="EMBL" id="CP001634">
    <property type="protein sequence ID" value="ACR78987.1"/>
    <property type="molecule type" value="Genomic_DNA"/>
</dbReference>
<dbReference type="SUPFAM" id="SSF117892">
    <property type="entry name" value="Band 7/SPFH domain"/>
    <property type="match status" value="1"/>
</dbReference>
<evidence type="ECO:0000256" key="5">
    <source>
        <dbReference type="ARBA" id="ARBA00023136"/>
    </source>
</evidence>
<comment type="subunit">
    <text evidence="6">HflC and HflK may interact to form a multimeric complex.</text>
</comment>
<protein>
    <recommendedName>
        <fullName evidence="6">Protein HflK</fullName>
    </recommendedName>
</protein>
<keyword evidence="10" id="KW-1185">Reference proteome</keyword>
<evidence type="ECO:0000256" key="3">
    <source>
        <dbReference type="ARBA" id="ARBA00022692"/>
    </source>
</evidence>
<dbReference type="Proteomes" id="UP000002382">
    <property type="component" value="Chromosome"/>
</dbReference>
<dbReference type="PANTHER" id="PTHR43327">
    <property type="entry name" value="STOMATIN-LIKE PROTEIN 2, MITOCHONDRIAL"/>
    <property type="match status" value="1"/>
</dbReference>
<feature type="domain" description="Band 7" evidence="8">
    <location>
        <begin position="36"/>
        <end position="212"/>
    </location>
</feature>
<dbReference type="Gene3D" id="3.30.479.30">
    <property type="entry name" value="Band 7 domain"/>
    <property type="match status" value="1"/>
</dbReference>
<gene>
    <name evidence="9" type="ordered locus">Kole_0262</name>
</gene>
<accession>C5CD43</accession>